<feature type="domain" description="Cytochrome c" evidence="5">
    <location>
        <begin position="71"/>
        <end position="155"/>
    </location>
</feature>
<dbReference type="InterPro" id="IPR036909">
    <property type="entry name" value="Cyt_c-like_dom_sf"/>
</dbReference>
<evidence type="ECO:0000256" key="2">
    <source>
        <dbReference type="ARBA" id="ARBA00022723"/>
    </source>
</evidence>
<evidence type="ECO:0000256" key="3">
    <source>
        <dbReference type="ARBA" id="ARBA00023004"/>
    </source>
</evidence>
<comment type="caution">
    <text evidence="6">The sequence shown here is derived from an EMBL/GenBank/DDBJ whole genome shotgun (WGS) entry which is preliminary data.</text>
</comment>
<dbReference type="Proteomes" id="UP001237737">
    <property type="component" value="Unassembled WGS sequence"/>
</dbReference>
<accession>A0ABT9STM6</accession>
<dbReference type="Pfam" id="PF13442">
    <property type="entry name" value="Cytochrome_CBB3"/>
    <property type="match status" value="1"/>
</dbReference>
<keyword evidence="3 4" id="KW-0408">Iron</keyword>
<protein>
    <submittedName>
        <fullName evidence="6">Mono/diheme cytochrome c family protein</fullName>
    </submittedName>
</protein>
<name>A0ABT9STM6_9GAMM</name>
<evidence type="ECO:0000256" key="1">
    <source>
        <dbReference type="ARBA" id="ARBA00022617"/>
    </source>
</evidence>
<evidence type="ECO:0000256" key="4">
    <source>
        <dbReference type="PROSITE-ProRule" id="PRU00433"/>
    </source>
</evidence>
<keyword evidence="2 4" id="KW-0479">Metal-binding</keyword>
<keyword evidence="7" id="KW-1185">Reference proteome</keyword>
<dbReference type="RefSeq" id="WP_306846994.1">
    <property type="nucleotide sequence ID" value="NZ_JAUSSK010000001.1"/>
</dbReference>
<dbReference type="PROSITE" id="PS51007">
    <property type="entry name" value="CYTC"/>
    <property type="match status" value="1"/>
</dbReference>
<sequence>MKPITLVLSTVLGVAVVAACGTVAFIYSGAYDIGADAPHSRPVYAALETLRQRSIRARASDITVPDLSDPQLVLKGAGQYAAMCTACHLTPGQKDSEIRPGLYPQPPNLTQARIDPAQAFWTIKHGIKMSAMPAWGGSHDDMTIWSMVAFLQKLPGLSPEAYKAMVAAAPPDDDMDMDHAK</sequence>
<evidence type="ECO:0000313" key="6">
    <source>
        <dbReference type="EMBL" id="MDQ0008344.1"/>
    </source>
</evidence>
<gene>
    <name evidence="6" type="ORF">J2T07_000503</name>
</gene>
<dbReference type="SUPFAM" id="SSF46626">
    <property type="entry name" value="Cytochrome c"/>
    <property type="match status" value="1"/>
</dbReference>
<keyword evidence="1 4" id="KW-0349">Heme</keyword>
<reference evidence="6 7" key="1">
    <citation type="submission" date="2023-07" db="EMBL/GenBank/DDBJ databases">
        <title>Sorghum-associated microbial communities from plants grown in Nebraska, USA.</title>
        <authorList>
            <person name="Schachtman D."/>
        </authorList>
    </citation>
    <scope>NUCLEOTIDE SEQUENCE [LARGE SCALE GENOMIC DNA]</scope>
    <source>
        <strain evidence="6 7">CC60</strain>
    </source>
</reference>
<dbReference type="InterPro" id="IPR009056">
    <property type="entry name" value="Cyt_c-like_dom"/>
</dbReference>
<evidence type="ECO:0000313" key="7">
    <source>
        <dbReference type="Proteomes" id="UP001237737"/>
    </source>
</evidence>
<organism evidence="6 7">
    <name type="scientific">Luteibacter jiangsuensis</name>
    <dbReference type="NCBI Taxonomy" id="637577"/>
    <lineage>
        <taxon>Bacteria</taxon>
        <taxon>Pseudomonadati</taxon>
        <taxon>Pseudomonadota</taxon>
        <taxon>Gammaproteobacteria</taxon>
        <taxon>Lysobacterales</taxon>
        <taxon>Rhodanobacteraceae</taxon>
        <taxon>Luteibacter</taxon>
    </lineage>
</organism>
<dbReference type="EMBL" id="JAUSSK010000001">
    <property type="protein sequence ID" value="MDQ0008344.1"/>
    <property type="molecule type" value="Genomic_DNA"/>
</dbReference>
<evidence type="ECO:0000259" key="5">
    <source>
        <dbReference type="PROSITE" id="PS51007"/>
    </source>
</evidence>
<proteinExistence type="predicted"/>
<dbReference type="PROSITE" id="PS51257">
    <property type="entry name" value="PROKAR_LIPOPROTEIN"/>
    <property type="match status" value="1"/>
</dbReference>
<dbReference type="Gene3D" id="1.10.760.10">
    <property type="entry name" value="Cytochrome c-like domain"/>
    <property type="match status" value="1"/>
</dbReference>